<reference evidence="2" key="1">
    <citation type="submission" date="2021-05" db="EMBL/GenBank/DDBJ databases">
        <authorList>
            <person name="Alioto T."/>
            <person name="Alioto T."/>
            <person name="Gomez Garrido J."/>
        </authorList>
    </citation>
    <scope>NUCLEOTIDE SEQUENCE</scope>
</reference>
<name>A0A8D8S7P6_9HEMI</name>
<feature type="region of interest" description="Disordered" evidence="1">
    <location>
        <begin position="26"/>
        <end position="48"/>
    </location>
</feature>
<dbReference type="EMBL" id="HBUF01203735">
    <property type="protein sequence ID" value="CAG6662842.1"/>
    <property type="molecule type" value="Transcribed_RNA"/>
</dbReference>
<dbReference type="AlphaFoldDB" id="A0A8D8S7P6"/>
<sequence length="116" mass="14023">MLKPLPGFTPTIRASQAFGNSNFQQSFREEQQQQQKQQQQRQQRQQQQQQEQQQKVMTIFEVAYLRLNLIDFDVSFFKLGLLSCATLHLQTDFLYHLYFFFYRDKRIISLVALDYF</sequence>
<feature type="compositionally biased region" description="Low complexity" evidence="1">
    <location>
        <begin position="32"/>
        <end position="48"/>
    </location>
</feature>
<evidence type="ECO:0000313" key="2">
    <source>
        <dbReference type="EMBL" id="CAG6662842.1"/>
    </source>
</evidence>
<protein>
    <submittedName>
        <fullName evidence="2">Uncharacterized protein</fullName>
    </submittedName>
</protein>
<accession>A0A8D8S7P6</accession>
<organism evidence="2">
    <name type="scientific">Cacopsylla melanoneura</name>
    <dbReference type="NCBI Taxonomy" id="428564"/>
    <lineage>
        <taxon>Eukaryota</taxon>
        <taxon>Metazoa</taxon>
        <taxon>Ecdysozoa</taxon>
        <taxon>Arthropoda</taxon>
        <taxon>Hexapoda</taxon>
        <taxon>Insecta</taxon>
        <taxon>Pterygota</taxon>
        <taxon>Neoptera</taxon>
        <taxon>Paraneoptera</taxon>
        <taxon>Hemiptera</taxon>
        <taxon>Sternorrhyncha</taxon>
        <taxon>Psylloidea</taxon>
        <taxon>Psyllidae</taxon>
        <taxon>Psyllinae</taxon>
        <taxon>Cacopsylla</taxon>
    </lineage>
</organism>
<evidence type="ECO:0000256" key="1">
    <source>
        <dbReference type="SAM" id="MobiDB-lite"/>
    </source>
</evidence>
<proteinExistence type="predicted"/>